<protein>
    <submittedName>
        <fullName evidence="2">Uncharacterized protein</fullName>
    </submittedName>
</protein>
<evidence type="ECO:0000313" key="3">
    <source>
        <dbReference type="Proteomes" id="UP000262621"/>
    </source>
</evidence>
<organism evidence="2 3">
    <name type="scientific">Micromonospora craniellae</name>
    <dbReference type="NCBI Taxonomy" id="2294034"/>
    <lineage>
        <taxon>Bacteria</taxon>
        <taxon>Bacillati</taxon>
        <taxon>Actinomycetota</taxon>
        <taxon>Actinomycetes</taxon>
        <taxon>Micromonosporales</taxon>
        <taxon>Micromonosporaceae</taxon>
        <taxon>Micromonospora</taxon>
    </lineage>
</organism>
<evidence type="ECO:0000256" key="1">
    <source>
        <dbReference type="SAM" id="MobiDB-lite"/>
    </source>
</evidence>
<feature type="region of interest" description="Disordered" evidence="1">
    <location>
        <begin position="1"/>
        <end position="103"/>
    </location>
</feature>
<name>A0A372FWH9_9ACTN</name>
<dbReference type="RefSeq" id="WP_117229492.1">
    <property type="nucleotide sequence ID" value="NZ_CP061725.1"/>
</dbReference>
<accession>A0A372FWH9</accession>
<comment type="caution">
    <text evidence="2">The sequence shown here is derived from an EMBL/GenBank/DDBJ whole genome shotgun (WGS) entry which is preliminary data.</text>
</comment>
<proteinExistence type="predicted"/>
<feature type="compositionally biased region" description="Basic and acidic residues" evidence="1">
    <location>
        <begin position="49"/>
        <end position="65"/>
    </location>
</feature>
<feature type="compositionally biased region" description="Low complexity" evidence="1">
    <location>
        <begin position="29"/>
        <end position="47"/>
    </location>
</feature>
<dbReference type="AlphaFoldDB" id="A0A372FWH9"/>
<dbReference type="Proteomes" id="UP000262621">
    <property type="component" value="Unassembled WGS sequence"/>
</dbReference>
<dbReference type="EMBL" id="QVFU01000023">
    <property type="protein sequence ID" value="RFS44870.1"/>
    <property type="molecule type" value="Genomic_DNA"/>
</dbReference>
<keyword evidence="3" id="KW-1185">Reference proteome</keyword>
<evidence type="ECO:0000313" key="2">
    <source>
        <dbReference type="EMBL" id="RFS44870.1"/>
    </source>
</evidence>
<dbReference type="OrthoDB" id="3405882at2"/>
<gene>
    <name evidence="2" type="ORF">D0Q02_19660</name>
</gene>
<reference evidence="2 3" key="1">
    <citation type="submission" date="2018-08" db="EMBL/GenBank/DDBJ databases">
        <title>Verrucosispora craniellae sp. nov., isolated from a marine sponge in the South China Sea.</title>
        <authorList>
            <person name="Li L."/>
            <person name="Lin H.W."/>
        </authorList>
    </citation>
    <scope>NUCLEOTIDE SEQUENCE [LARGE SCALE GENOMIC DNA]</scope>
    <source>
        <strain evidence="2 3">LHW63014</strain>
    </source>
</reference>
<sequence length="103" mass="10483">MNRGAERPPAGLDALADRAAPPIGSPAQAGGVAAPLGLTAPAALAPLRDPVEPSTPDRPDDRESPRAQVARTTGPAVSGRGKGYSAGRSQRAGATRQYAFRRS</sequence>